<protein>
    <submittedName>
        <fullName evidence="2">Uncharacterized protein</fullName>
    </submittedName>
</protein>
<evidence type="ECO:0000313" key="2">
    <source>
        <dbReference type="EMBL" id="KAK3386843.1"/>
    </source>
</evidence>
<evidence type="ECO:0000313" key="3">
    <source>
        <dbReference type="Proteomes" id="UP001285441"/>
    </source>
</evidence>
<name>A0AAE0U0V3_9PEZI</name>
<organism evidence="2 3">
    <name type="scientific">Podospora didyma</name>
    <dbReference type="NCBI Taxonomy" id="330526"/>
    <lineage>
        <taxon>Eukaryota</taxon>
        <taxon>Fungi</taxon>
        <taxon>Dikarya</taxon>
        <taxon>Ascomycota</taxon>
        <taxon>Pezizomycotina</taxon>
        <taxon>Sordariomycetes</taxon>
        <taxon>Sordariomycetidae</taxon>
        <taxon>Sordariales</taxon>
        <taxon>Podosporaceae</taxon>
        <taxon>Podospora</taxon>
    </lineage>
</organism>
<dbReference type="AlphaFoldDB" id="A0AAE0U0V3"/>
<comment type="caution">
    <text evidence="2">The sequence shown here is derived from an EMBL/GenBank/DDBJ whole genome shotgun (WGS) entry which is preliminary data.</text>
</comment>
<reference evidence="2" key="1">
    <citation type="journal article" date="2023" name="Mol. Phylogenet. Evol.">
        <title>Genome-scale phylogeny and comparative genomics of the fungal order Sordariales.</title>
        <authorList>
            <person name="Hensen N."/>
            <person name="Bonometti L."/>
            <person name="Westerberg I."/>
            <person name="Brannstrom I.O."/>
            <person name="Guillou S."/>
            <person name="Cros-Aarteil S."/>
            <person name="Calhoun S."/>
            <person name="Haridas S."/>
            <person name="Kuo A."/>
            <person name="Mondo S."/>
            <person name="Pangilinan J."/>
            <person name="Riley R."/>
            <person name="LaButti K."/>
            <person name="Andreopoulos B."/>
            <person name="Lipzen A."/>
            <person name="Chen C."/>
            <person name="Yan M."/>
            <person name="Daum C."/>
            <person name="Ng V."/>
            <person name="Clum A."/>
            <person name="Steindorff A."/>
            <person name="Ohm R.A."/>
            <person name="Martin F."/>
            <person name="Silar P."/>
            <person name="Natvig D.O."/>
            <person name="Lalanne C."/>
            <person name="Gautier V."/>
            <person name="Ament-Velasquez S.L."/>
            <person name="Kruys A."/>
            <person name="Hutchinson M.I."/>
            <person name="Powell A.J."/>
            <person name="Barry K."/>
            <person name="Miller A.N."/>
            <person name="Grigoriev I.V."/>
            <person name="Debuchy R."/>
            <person name="Gladieux P."/>
            <person name="Hiltunen Thoren M."/>
            <person name="Johannesson H."/>
        </authorList>
    </citation>
    <scope>NUCLEOTIDE SEQUENCE</scope>
    <source>
        <strain evidence="2">CBS 232.78</strain>
    </source>
</reference>
<evidence type="ECO:0000256" key="1">
    <source>
        <dbReference type="SAM" id="Phobius"/>
    </source>
</evidence>
<keyword evidence="1" id="KW-0472">Membrane</keyword>
<keyword evidence="3" id="KW-1185">Reference proteome</keyword>
<proteinExistence type="predicted"/>
<dbReference type="EMBL" id="JAULSW010000003">
    <property type="protein sequence ID" value="KAK3386843.1"/>
    <property type="molecule type" value="Genomic_DNA"/>
</dbReference>
<dbReference type="Proteomes" id="UP001285441">
    <property type="component" value="Unassembled WGS sequence"/>
</dbReference>
<accession>A0AAE0U0V3</accession>
<sequence>MDSLHQHFTHKALWEKWDVSQSPTIDVTEIWAHDDSSLSTTRVQTNSHSSVDLDNWLDEPRQTTIQGEPHTRLLRLVWIGQNPATSRRSPSTKVLTRLLEVWNIQDAYDYAQSTFAGVAALPPPSQNSNASPSAHTFTVTYHPKLAAAWSHGPGKETHCVIFAEGEQRVELLRILTSSPWTPSLTSHAMFPALLSSLMLGHELDSTLEDIKLAVREVEARTGHHRFTTRRQTQPAAGELASLSASMSGCAAKLANGARKLALINALNSFIQSHSSHSHSQSSTSPGSSASARVEENMTLLHHRTEMQTVDASYTQQRVQVQVAALGQLIAQQDNAIAFDTARATRSIAASSLQDSSAMKMLALVTMFFMPGSFVAALLSTPLFVWPSSVDGSGLVTTSGGGGGGGGGGGVLSTRPQFVLFWAITVPLTVCVFVLYGMWMVVLKRKDRRRRKKGVEV</sequence>
<feature type="transmembrane region" description="Helical" evidence="1">
    <location>
        <begin position="418"/>
        <end position="442"/>
    </location>
</feature>
<reference evidence="2" key="2">
    <citation type="submission" date="2023-06" db="EMBL/GenBank/DDBJ databases">
        <authorList>
            <consortium name="Lawrence Berkeley National Laboratory"/>
            <person name="Haridas S."/>
            <person name="Hensen N."/>
            <person name="Bonometti L."/>
            <person name="Westerberg I."/>
            <person name="Brannstrom I.O."/>
            <person name="Guillou S."/>
            <person name="Cros-Aarteil S."/>
            <person name="Calhoun S."/>
            <person name="Kuo A."/>
            <person name="Mondo S."/>
            <person name="Pangilinan J."/>
            <person name="Riley R."/>
            <person name="LaButti K."/>
            <person name="Andreopoulos B."/>
            <person name="Lipzen A."/>
            <person name="Chen C."/>
            <person name="Yanf M."/>
            <person name="Daum C."/>
            <person name="Ng V."/>
            <person name="Clum A."/>
            <person name="Steindorff A."/>
            <person name="Ohm R."/>
            <person name="Martin F."/>
            <person name="Silar P."/>
            <person name="Natvig D."/>
            <person name="Lalanne C."/>
            <person name="Gautier V."/>
            <person name="Ament-velasquez S.L."/>
            <person name="Kruys A."/>
            <person name="Hutchinson M.I."/>
            <person name="Powell A.J."/>
            <person name="Barry K."/>
            <person name="Miller A.N."/>
            <person name="Grigoriev I.V."/>
            <person name="Debuchy R."/>
            <person name="Gladieux P."/>
            <person name="Thoren M.H."/>
            <person name="Johannesson H."/>
        </authorList>
    </citation>
    <scope>NUCLEOTIDE SEQUENCE</scope>
    <source>
        <strain evidence="2">CBS 232.78</strain>
    </source>
</reference>
<feature type="transmembrane region" description="Helical" evidence="1">
    <location>
        <begin position="360"/>
        <end position="384"/>
    </location>
</feature>
<keyword evidence="1" id="KW-0812">Transmembrane</keyword>
<dbReference type="Gene3D" id="1.20.58.340">
    <property type="entry name" value="Magnesium transport protein CorA, transmembrane region"/>
    <property type="match status" value="1"/>
</dbReference>
<gene>
    <name evidence="2" type="ORF">B0H63DRAFT_430652</name>
</gene>
<keyword evidence="1" id="KW-1133">Transmembrane helix</keyword>